<proteinExistence type="predicted"/>
<dbReference type="AlphaFoldDB" id="A0AB34JK56"/>
<keyword evidence="1" id="KW-0732">Signal</keyword>
<keyword evidence="4" id="KW-0472">Membrane</keyword>
<evidence type="ECO:0000256" key="3">
    <source>
        <dbReference type="ARBA" id="ARBA00023180"/>
    </source>
</evidence>
<dbReference type="InterPro" id="IPR013519">
    <property type="entry name" value="Int_alpha_beta-p"/>
</dbReference>
<reference evidence="5 6" key="1">
    <citation type="journal article" date="2024" name="Science">
        <title>Giant polyketide synthase enzymes in the biosynthesis of giant marine polyether toxins.</title>
        <authorList>
            <person name="Fallon T.R."/>
            <person name="Shende V.V."/>
            <person name="Wierzbicki I.H."/>
            <person name="Pendleton A.L."/>
            <person name="Watervoot N.F."/>
            <person name="Auber R.P."/>
            <person name="Gonzalez D.J."/>
            <person name="Wisecaver J.H."/>
            <person name="Moore B.S."/>
        </authorList>
    </citation>
    <scope>NUCLEOTIDE SEQUENCE [LARGE SCALE GENOMIC DNA]</scope>
    <source>
        <strain evidence="5 6">12B1</strain>
    </source>
</reference>
<accession>A0AB34JK56</accession>
<gene>
    <name evidence="5" type="ORF">AB1Y20_020951</name>
</gene>
<protein>
    <submittedName>
        <fullName evidence="5">Uncharacterized protein</fullName>
    </submittedName>
</protein>
<dbReference type="Proteomes" id="UP001515480">
    <property type="component" value="Unassembled WGS sequence"/>
</dbReference>
<dbReference type="InterPro" id="IPR013517">
    <property type="entry name" value="FG-GAP"/>
</dbReference>
<dbReference type="Pfam" id="PF14312">
    <property type="entry name" value="FG-GAP_2"/>
    <property type="match status" value="6"/>
</dbReference>
<dbReference type="Gene3D" id="2.130.10.130">
    <property type="entry name" value="Integrin alpha, N-terminal"/>
    <property type="match status" value="3"/>
</dbReference>
<keyword evidence="4" id="KW-0812">Transmembrane</keyword>
<keyword evidence="2" id="KW-0677">Repeat</keyword>
<dbReference type="PANTHER" id="PTHR36220">
    <property type="entry name" value="UNNAMED PRODUCT"/>
    <property type="match status" value="1"/>
</dbReference>
<evidence type="ECO:0000256" key="1">
    <source>
        <dbReference type="ARBA" id="ARBA00022729"/>
    </source>
</evidence>
<keyword evidence="3" id="KW-0325">Glycoprotein</keyword>
<evidence type="ECO:0000313" key="6">
    <source>
        <dbReference type="Proteomes" id="UP001515480"/>
    </source>
</evidence>
<dbReference type="InterPro" id="IPR028994">
    <property type="entry name" value="Integrin_alpha_N"/>
</dbReference>
<dbReference type="PANTHER" id="PTHR36220:SF1">
    <property type="entry name" value="GAMMA TUBULIN COMPLEX COMPONENT C-TERMINAL DOMAIN-CONTAINING PROTEIN"/>
    <property type="match status" value="1"/>
</dbReference>
<sequence length="798" mass="84862">MGECAPSREHDRYLLCSSCLFFKCCVCFTASLFRTRSFPACSLLLLILNGRAASTILDFEAYVKPPNAGASDYFGYYVSLSGDTMAVGARTDSSCESTVSTTVATDNNCNHAGAVYVFTRSGTTWAFEAYVKAPNPTRGDLFGWATSLSGDALAVGSYREDSCTTAVSTTADTGDGCTDAGAAYVYTRSGTTWTFEAYVKAPNAGANDWFGYYVSLSGDTLAVGAFREDSCTTAVSTTADTGNGCTDAGAVYVFTRSGTTWTFEAYIKAPNAGVGDWFGFPVFLSGDTLAVGSPYEDSCEANVSTTAATDNLCTDAGAVYVFTRTGTTWTLEAYVKAPNASADSLFGDYVCVLDDTLAVGARHEDSCATTVSTTAATDSGCTNAGAAYVFTRTGTTWTFEAHLKAPNSEAGDAFGYPVALSGDILAVGAQYEDSCATTVSATAVTDNDCADAGAAYVFRRSGTTWTLEAYVKAPNAGAGDYYGYPVALYGNTLAVGAYLEASCTATVSTTAATDNGCASAGAAYVYIIPSLPPSPPAASISGDPHVRGGHGDSFDFKGQHNGIYVLLSTPALSISARFEHSSFFTPYSKLLVHGSWIKEVFWTVRTRRGQLLHADLSASSPSFNGSTARRTKIVDDVTFHFNNRALAVRTSQWFTCATVQKGKPHPGHVRISVTVRPLHNMKQSKVAPHGLLGQTYDDDNKPLHGKRDSYAVLDDGTRTEARRSAGGVVTTRAQGEGAIEGHAEMYRVRRPHDTEFAFTRFGRTTYVPARNVSLLRSLRHSLSSYTSELSNFISDVRR</sequence>
<comment type="caution">
    <text evidence="5">The sequence shown here is derived from an EMBL/GenBank/DDBJ whole genome shotgun (WGS) entry which is preliminary data.</text>
</comment>
<evidence type="ECO:0000256" key="2">
    <source>
        <dbReference type="ARBA" id="ARBA00022737"/>
    </source>
</evidence>
<dbReference type="SUPFAM" id="SSF69318">
    <property type="entry name" value="Integrin alpha N-terminal domain"/>
    <property type="match status" value="1"/>
</dbReference>
<name>A0AB34JK56_PRYPA</name>
<dbReference type="SMART" id="SM00191">
    <property type="entry name" value="Int_alpha"/>
    <property type="match status" value="6"/>
</dbReference>
<keyword evidence="6" id="KW-1185">Reference proteome</keyword>
<feature type="transmembrane region" description="Helical" evidence="4">
    <location>
        <begin position="12"/>
        <end position="33"/>
    </location>
</feature>
<dbReference type="EMBL" id="JBGBPQ010000007">
    <property type="protein sequence ID" value="KAL1521282.1"/>
    <property type="molecule type" value="Genomic_DNA"/>
</dbReference>
<keyword evidence="4" id="KW-1133">Transmembrane helix</keyword>
<organism evidence="5 6">
    <name type="scientific">Prymnesium parvum</name>
    <name type="common">Toxic golden alga</name>
    <dbReference type="NCBI Taxonomy" id="97485"/>
    <lineage>
        <taxon>Eukaryota</taxon>
        <taxon>Haptista</taxon>
        <taxon>Haptophyta</taxon>
        <taxon>Prymnesiophyceae</taxon>
        <taxon>Prymnesiales</taxon>
        <taxon>Prymnesiaceae</taxon>
        <taxon>Prymnesium</taxon>
    </lineage>
</organism>
<evidence type="ECO:0000256" key="4">
    <source>
        <dbReference type="SAM" id="Phobius"/>
    </source>
</evidence>
<evidence type="ECO:0000313" key="5">
    <source>
        <dbReference type="EMBL" id="KAL1521282.1"/>
    </source>
</evidence>